<evidence type="ECO:0000259" key="2">
    <source>
        <dbReference type="Pfam" id="PF12728"/>
    </source>
</evidence>
<evidence type="ECO:0000313" key="3">
    <source>
        <dbReference type="EMBL" id="SET33236.1"/>
    </source>
</evidence>
<evidence type="ECO:0000256" key="1">
    <source>
        <dbReference type="SAM" id="MobiDB-lite"/>
    </source>
</evidence>
<accession>A0A1I0DMZ2</accession>
<name>A0A1I0DMZ2_9ACTN</name>
<feature type="region of interest" description="Disordered" evidence="1">
    <location>
        <begin position="79"/>
        <end position="98"/>
    </location>
</feature>
<dbReference type="InterPro" id="IPR009061">
    <property type="entry name" value="DNA-bd_dom_put_sf"/>
</dbReference>
<feature type="compositionally biased region" description="Low complexity" evidence="1">
    <location>
        <begin position="79"/>
        <end position="90"/>
    </location>
</feature>
<dbReference type="Pfam" id="PF12728">
    <property type="entry name" value="HTH_17"/>
    <property type="match status" value="1"/>
</dbReference>
<protein>
    <submittedName>
        <fullName evidence="3">DNA binding domain-containing protein, excisionase family</fullName>
    </submittedName>
</protein>
<feature type="domain" description="Helix-turn-helix" evidence="2">
    <location>
        <begin position="103"/>
        <end position="150"/>
    </location>
</feature>
<dbReference type="RefSeq" id="WP_091443194.1">
    <property type="nucleotide sequence ID" value="NZ_FOIE01000004.1"/>
</dbReference>
<dbReference type="Proteomes" id="UP000198507">
    <property type="component" value="Unassembled WGS sequence"/>
</dbReference>
<proteinExistence type="predicted"/>
<dbReference type="AlphaFoldDB" id="A0A1I0DMZ2"/>
<evidence type="ECO:0000313" key="4">
    <source>
        <dbReference type="Proteomes" id="UP000198507"/>
    </source>
</evidence>
<dbReference type="InterPro" id="IPR041657">
    <property type="entry name" value="HTH_17"/>
</dbReference>
<reference evidence="4" key="1">
    <citation type="submission" date="2016-10" db="EMBL/GenBank/DDBJ databases">
        <authorList>
            <person name="Varghese N."/>
            <person name="Submissions S."/>
        </authorList>
    </citation>
    <scope>NUCLEOTIDE SEQUENCE [LARGE SCALE GENOMIC DNA]</scope>
    <source>
        <strain evidence="4">DSM 44209</strain>
    </source>
</reference>
<feature type="region of interest" description="Disordered" evidence="1">
    <location>
        <begin position="130"/>
        <end position="154"/>
    </location>
</feature>
<dbReference type="SUPFAM" id="SSF46955">
    <property type="entry name" value="Putative DNA-binding domain"/>
    <property type="match status" value="1"/>
</dbReference>
<dbReference type="GO" id="GO:0003677">
    <property type="term" value="F:DNA binding"/>
    <property type="evidence" value="ECO:0007669"/>
    <property type="project" value="InterPro"/>
</dbReference>
<dbReference type="EMBL" id="FOIE01000004">
    <property type="protein sequence ID" value="SET33236.1"/>
    <property type="molecule type" value="Genomic_DNA"/>
</dbReference>
<keyword evidence="4" id="KW-1185">Reference proteome</keyword>
<sequence>MTLTDPDRRWPTVAAADTYAVTMPGAVLLSSRQSILDVLRALQAVERRMRGQGQAVPPRVLRLMVDLERALADHQAAASAATGTAALPEADPSPSWEAAERVDVETAARLLGVSVRMVRKLAAAGRLAAQKRGGSWELDRADVERAARERSTAA</sequence>
<dbReference type="NCBIfam" id="TIGR01764">
    <property type="entry name" value="excise"/>
    <property type="match status" value="1"/>
</dbReference>
<feature type="compositionally biased region" description="Basic and acidic residues" evidence="1">
    <location>
        <begin position="137"/>
        <end position="154"/>
    </location>
</feature>
<gene>
    <name evidence="3" type="ORF">SAMN04488546_2003</name>
</gene>
<organism evidence="3 4">
    <name type="scientific">Geodermatophilus poikilotrophus</name>
    <dbReference type="NCBI Taxonomy" id="1333667"/>
    <lineage>
        <taxon>Bacteria</taxon>
        <taxon>Bacillati</taxon>
        <taxon>Actinomycetota</taxon>
        <taxon>Actinomycetes</taxon>
        <taxon>Geodermatophilales</taxon>
        <taxon>Geodermatophilaceae</taxon>
        <taxon>Geodermatophilus</taxon>
    </lineage>
</organism>
<dbReference type="InterPro" id="IPR010093">
    <property type="entry name" value="SinI_DNA-bd"/>
</dbReference>